<gene>
    <name evidence="6" type="ORF">HPB52_002900</name>
</gene>
<dbReference type="InterPro" id="IPR029030">
    <property type="entry name" value="Caspase-like_dom_sf"/>
</dbReference>
<dbReference type="Pfam" id="PF00656">
    <property type="entry name" value="Peptidase_C14"/>
    <property type="match status" value="1"/>
</dbReference>
<evidence type="ECO:0000256" key="3">
    <source>
        <dbReference type="ARBA" id="ARBA00022703"/>
    </source>
</evidence>
<accession>A0A9D4SVJ6</accession>
<dbReference type="VEuPathDB" id="VectorBase:RSAN_036543"/>
<dbReference type="AlphaFoldDB" id="A0A9D4SVJ6"/>
<reference evidence="6" key="2">
    <citation type="submission" date="2021-09" db="EMBL/GenBank/DDBJ databases">
        <authorList>
            <person name="Jia N."/>
            <person name="Wang J."/>
            <person name="Shi W."/>
            <person name="Du L."/>
            <person name="Sun Y."/>
            <person name="Zhan W."/>
            <person name="Jiang J."/>
            <person name="Wang Q."/>
            <person name="Zhang B."/>
            <person name="Ji P."/>
            <person name="Sakyi L.B."/>
            <person name="Cui X."/>
            <person name="Yuan T."/>
            <person name="Jiang B."/>
            <person name="Yang W."/>
            <person name="Lam T.T.-Y."/>
            <person name="Chang Q."/>
            <person name="Ding S."/>
            <person name="Wang X."/>
            <person name="Zhu J."/>
            <person name="Ruan X."/>
            <person name="Zhao L."/>
            <person name="Wei J."/>
            <person name="Que T."/>
            <person name="Du C."/>
            <person name="Cheng J."/>
            <person name="Dai P."/>
            <person name="Han X."/>
            <person name="Huang E."/>
            <person name="Gao Y."/>
            <person name="Liu J."/>
            <person name="Shao H."/>
            <person name="Ye R."/>
            <person name="Li L."/>
            <person name="Wei W."/>
            <person name="Wang X."/>
            <person name="Wang C."/>
            <person name="Huo Q."/>
            <person name="Li W."/>
            <person name="Guo W."/>
            <person name="Chen H."/>
            <person name="Chen S."/>
            <person name="Zhou L."/>
            <person name="Zhou L."/>
            <person name="Ni X."/>
            <person name="Tian J."/>
            <person name="Zhou Y."/>
            <person name="Sheng Y."/>
            <person name="Liu T."/>
            <person name="Pan Y."/>
            <person name="Xia L."/>
            <person name="Li J."/>
            <person name="Zhao F."/>
            <person name="Cao W."/>
        </authorList>
    </citation>
    <scope>NUCLEOTIDE SEQUENCE</scope>
    <source>
        <strain evidence="6">Rsan-2018</strain>
        <tissue evidence="6">Larvae</tissue>
    </source>
</reference>
<dbReference type="SUPFAM" id="SSF52129">
    <property type="entry name" value="Caspase-like"/>
    <property type="match status" value="1"/>
</dbReference>
<evidence type="ECO:0000256" key="1">
    <source>
        <dbReference type="ARBA" id="ARBA00010134"/>
    </source>
</evidence>
<dbReference type="PRINTS" id="PR00376">
    <property type="entry name" value="IL1BCENZYME"/>
</dbReference>
<name>A0A9D4SVJ6_RHISA</name>
<evidence type="ECO:0000313" key="7">
    <source>
        <dbReference type="Proteomes" id="UP000821837"/>
    </source>
</evidence>
<evidence type="ECO:0000256" key="4">
    <source>
        <dbReference type="ARBA" id="ARBA00022801"/>
    </source>
</evidence>
<evidence type="ECO:0000313" key="6">
    <source>
        <dbReference type="EMBL" id="KAH7955702.1"/>
    </source>
</evidence>
<evidence type="ECO:0000256" key="2">
    <source>
        <dbReference type="ARBA" id="ARBA00022670"/>
    </source>
</evidence>
<evidence type="ECO:0000259" key="5">
    <source>
        <dbReference type="PROSITE" id="PS50208"/>
    </source>
</evidence>
<dbReference type="InterPro" id="IPR011600">
    <property type="entry name" value="Pept_C14_caspase"/>
</dbReference>
<dbReference type="PROSITE" id="PS01121">
    <property type="entry name" value="CASPASE_HIS"/>
    <property type="match status" value="1"/>
</dbReference>
<reference evidence="6" key="1">
    <citation type="journal article" date="2020" name="Cell">
        <title>Large-Scale Comparative Analyses of Tick Genomes Elucidate Their Genetic Diversity and Vector Capacities.</title>
        <authorList>
            <consortium name="Tick Genome and Microbiome Consortium (TIGMIC)"/>
            <person name="Jia N."/>
            <person name="Wang J."/>
            <person name="Shi W."/>
            <person name="Du L."/>
            <person name="Sun Y."/>
            <person name="Zhan W."/>
            <person name="Jiang J.F."/>
            <person name="Wang Q."/>
            <person name="Zhang B."/>
            <person name="Ji P."/>
            <person name="Bell-Sakyi L."/>
            <person name="Cui X.M."/>
            <person name="Yuan T.T."/>
            <person name="Jiang B.G."/>
            <person name="Yang W.F."/>
            <person name="Lam T.T."/>
            <person name="Chang Q.C."/>
            <person name="Ding S.J."/>
            <person name="Wang X.J."/>
            <person name="Zhu J.G."/>
            <person name="Ruan X.D."/>
            <person name="Zhao L."/>
            <person name="Wei J.T."/>
            <person name="Ye R.Z."/>
            <person name="Que T.C."/>
            <person name="Du C.H."/>
            <person name="Zhou Y.H."/>
            <person name="Cheng J.X."/>
            <person name="Dai P.F."/>
            <person name="Guo W.B."/>
            <person name="Han X.H."/>
            <person name="Huang E.J."/>
            <person name="Li L.F."/>
            <person name="Wei W."/>
            <person name="Gao Y.C."/>
            <person name="Liu J.Z."/>
            <person name="Shao H.Z."/>
            <person name="Wang X."/>
            <person name="Wang C.C."/>
            <person name="Yang T.C."/>
            <person name="Huo Q.B."/>
            <person name="Li W."/>
            <person name="Chen H.Y."/>
            <person name="Chen S.E."/>
            <person name="Zhou L.G."/>
            <person name="Ni X.B."/>
            <person name="Tian J.H."/>
            <person name="Sheng Y."/>
            <person name="Liu T."/>
            <person name="Pan Y.S."/>
            <person name="Xia L.Y."/>
            <person name="Li J."/>
            <person name="Zhao F."/>
            <person name="Cao W.C."/>
        </authorList>
    </citation>
    <scope>NUCLEOTIDE SEQUENCE</scope>
    <source>
        <strain evidence="6">Rsan-2018</strain>
    </source>
</reference>
<dbReference type="EMBL" id="JABSTV010001250">
    <property type="protein sequence ID" value="KAH7955702.1"/>
    <property type="molecule type" value="Genomic_DNA"/>
</dbReference>
<feature type="domain" description="Caspase family p20" evidence="5">
    <location>
        <begin position="80"/>
        <end position="203"/>
    </location>
</feature>
<protein>
    <recommendedName>
        <fullName evidence="5">Caspase family p20 domain-containing protein</fullName>
    </recommendedName>
</protein>
<dbReference type="Proteomes" id="UP000821837">
    <property type="component" value="Unassembled WGS sequence"/>
</dbReference>
<proteinExistence type="inferred from homology"/>
<dbReference type="InterPro" id="IPR016129">
    <property type="entry name" value="Caspase_his_AS"/>
</dbReference>
<dbReference type="SMART" id="SM00115">
    <property type="entry name" value="CASc"/>
    <property type="match status" value="1"/>
</dbReference>
<keyword evidence="2" id="KW-0645">Protease</keyword>
<dbReference type="InterPro" id="IPR002398">
    <property type="entry name" value="Pept_C14"/>
</dbReference>
<keyword evidence="7" id="KW-1185">Reference proteome</keyword>
<dbReference type="PANTHER" id="PTHR47901:SF8">
    <property type="entry name" value="CASPASE-3"/>
    <property type="match status" value="1"/>
</dbReference>
<comment type="caution">
    <text evidence="6">The sequence shown here is derived from an EMBL/GenBank/DDBJ whole genome shotgun (WGS) entry which is preliminary data.</text>
</comment>
<dbReference type="GO" id="GO:0006915">
    <property type="term" value="P:apoptotic process"/>
    <property type="evidence" value="ECO:0007669"/>
    <property type="project" value="UniProtKB-KW"/>
</dbReference>
<comment type="similarity">
    <text evidence="1">Belongs to the peptidase C14A family.</text>
</comment>
<organism evidence="6 7">
    <name type="scientific">Rhipicephalus sanguineus</name>
    <name type="common">Brown dog tick</name>
    <name type="synonym">Ixodes sanguineus</name>
    <dbReference type="NCBI Taxonomy" id="34632"/>
    <lineage>
        <taxon>Eukaryota</taxon>
        <taxon>Metazoa</taxon>
        <taxon>Ecdysozoa</taxon>
        <taxon>Arthropoda</taxon>
        <taxon>Chelicerata</taxon>
        <taxon>Arachnida</taxon>
        <taxon>Acari</taxon>
        <taxon>Parasitiformes</taxon>
        <taxon>Ixodida</taxon>
        <taxon>Ixodoidea</taxon>
        <taxon>Ixodidae</taxon>
        <taxon>Rhipicephalinae</taxon>
        <taxon>Rhipicephalus</taxon>
        <taxon>Rhipicephalus</taxon>
    </lineage>
</organism>
<dbReference type="PANTHER" id="PTHR47901">
    <property type="entry name" value="CASPASE RECRUITMENT DOMAIN-CONTAINING PROTEIN 18"/>
    <property type="match status" value="1"/>
</dbReference>
<dbReference type="Gene3D" id="3.40.50.1460">
    <property type="match status" value="1"/>
</dbReference>
<dbReference type="InterPro" id="IPR015917">
    <property type="entry name" value="Pept_C14A"/>
</dbReference>
<dbReference type="InterPro" id="IPR001309">
    <property type="entry name" value="Pept_C14_p20"/>
</dbReference>
<dbReference type="GO" id="GO:0004197">
    <property type="term" value="F:cysteine-type endopeptidase activity"/>
    <property type="evidence" value="ECO:0007669"/>
    <property type="project" value="InterPro"/>
</dbReference>
<dbReference type="GO" id="GO:0006508">
    <property type="term" value="P:proteolysis"/>
    <property type="evidence" value="ECO:0007669"/>
    <property type="project" value="UniProtKB-KW"/>
</dbReference>
<keyword evidence="4" id="KW-0378">Hydrolase</keyword>
<sequence length="206" mass="23336">MFQIVNLLMENTRPAPPTSAVGPRSPRCHRPLGGSLVISDVHSAEDGHRTVGEPGACELRVVPAKEQKRGRHVYPMVHSPRGICLIINNHDFGDSKREGSEHDVRRMRYLFEALHFKCIVHWDLPESEMKKKVEEVAALKEHEVADCLVVILMSHGEQNMIYGVDRGKLHLENDIISLFDDENCPALRGKPKVFFIQACRAMEQKL</sequence>
<keyword evidence="3" id="KW-0053">Apoptosis</keyword>
<dbReference type="PROSITE" id="PS50208">
    <property type="entry name" value="CASPASE_P20"/>
    <property type="match status" value="1"/>
</dbReference>